<evidence type="ECO:0000256" key="1">
    <source>
        <dbReference type="ARBA" id="ARBA00022737"/>
    </source>
</evidence>
<protein>
    <recommendedName>
        <fullName evidence="5">Pentatricopeptide repeat-containing protein</fullName>
    </recommendedName>
</protein>
<dbReference type="AlphaFoldDB" id="A0AAE1K3G4"/>
<dbReference type="InterPro" id="IPR011990">
    <property type="entry name" value="TPR-like_helical_dom_sf"/>
</dbReference>
<feature type="repeat" description="PPR" evidence="2">
    <location>
        <begin position="230"/>
        <end position="264"/>
    </location>
</feature>
<gene>
    <name evidence="3" type="ORF">QN277_028454</name>
</gene>
<evidence type="ECO:0000313" key="4">
    <source>
        <dbReference type="Proteomes" id="UP001293593"/>
    </source>
</evidence>
<dbReference type="PANTHER" id="PTHR47926:SF393">
    <property type="entry name" value="REPEAT-CONTAINING PROTEIN, PUTATIVE-RELATED"/>
    <property type="match status" value="1"/>
</dbReference>
<comment type="caution">
    <text evidence="3">The sequence shown here is derived from an EMBL/GenBank/DDBJ whole genome shotgun (WGS) entry which is preliminary data.</text>
</comment>
<dbReference type="FunFam" id="1.25.40.10:FF:000470">
    <property type="entry name" value="Pentatricopeptide repeat-containing protein At5g66520"/>
    <property type="match status" value="1"/>
</dbReference>
<dbReference type="Pfam" id="PF01535">
    <property type="entry name" value="PPR"/>
    <property type="match status" value="1"/>
</dbReference>
<dbReference type="NCBIfam" id="TIGR00756">
    <property type="entry name" value="PPR"/>
    <property type="match status" value="3"/>
</dbReference>
<evidence type="ECO:0008006" key="5">
    <source>
        <dbReference type="Google" id="ProtNLM"/>
    </source>
</evidence>
<sequence>MLLPNLRFFSKYCVFQLRTYTYFAPPPSNGPCLSLLANKCQSMHQLKQVHAQMIISAHIYDSFAASRLLCFCALSQSGDLDYAFRIFGSTCRPNSFMYNTLIRALASGPHPLEALLLFIDMRRLGVVPGKHTFPFLLKACCNSRSLQHCKQVHTQILKFGLDIDLHVTNGLVRGYSISNNLVEARILFDEFPGKNLSLWTTIISGYAQSYCSNEALMLFNQMIAQGFEPNGVTLAPVLSACARAGCLDLGEGIHEFMKNKGIEVGVILSTALVYMYAKNGAITKAQKVFESMFERNIATWNAMICGLATHGDAKDALILFQKLTKEQLVPNDVTFIGVLSACCHAGLLDVGRDIFHSMKPIYGIEPKIEHYGCIVDLLGREGKLLEAEELIKEMPWRADVVILGALLAASKNNGNTKLAERVVKDILALEPHNHGVHVALSNMYAEAGQWQQVLTRRKMMKEEKLKKAPGWSLVDT</sequence>
<name>A0AAE1K3G4_9FABA</name>
<accession>A0AAE1K3G4</accession>
<proteinExistence type="predicted"/>
<dbReference type="Pfam" id="PF13041">
    <property type="entry name" value="PPR_2"/>
    <property type="match status" value="3"/>
</dbReference>
<dbReference type="GO" id="GO:0009451">
    <property type="term" value="P:RNA modification"/>
    <property type="evidence" value="ECO:0007669"/>
    <property type="project" value="InterPro"/>
</dbReference>
<dbReference type="PANTHER" id="PTHR47926">
    <property type="entry name" value="PENTATRICOPEPTIDE REPEAT-CONTAINING PROTEIN"/>
    <property type="match status" value="1"/>
</dbReference>
<dbReference type="InterPro" id="IPR046848">
    <property type="entry name" value="E_motif"/>
</dbReference>
<reference evidence="3" key="1">
    <citation type="submission" date="2023-10" db="EMBL/GenBank/DDBJ databases">
        <title>Chromosome-level genome of the transformable northern wattle, Acacia crassicarpa.</title>
        <authorList>
            <person name="Massaro I."/>
            <person name="Sinha N.R."/>
            <person name="Poethig S."/>
            <person name="Leichty A.R."/>
        </authorList>
    </citation>
    <scope>NUCLEOTIDE SEQUENCE</scope>
    <source>
        <strain evidence="3">Acra3RX</strain>
        <tissue evidence="3">Leaf</tissue>
    </source>
</reference>
<dbReference type="FunFam" id="1.25.40.10:FF:000090">
    <property type="entry name" value="Pentatricopeptide repeat-containing protein, chloroplastic"/>
    <property type="match status" value="1"/>
</dbReference>
<keyword evidence="4" id="KW-1185">Reference proteome</keyword>
<dbReference type="Gene3D" id="1.25.40.10">
    <property type="entry name" value="Tetratricopeptide repeat domain"/>
    <property type="match status" value="3"/>
</dbReference>
<organism evidence="3 4">
    <name type="scientific">Acacia crassicarpa</name>
    <name type="common">northern wattle</name>
    <dbReference type="NCBI Taxonomy" id="499986"/>
    <lineage>
        <taxon>Eukaryota</taxon>
        <taxon>Viridiplantae</taxon>
        <taxon>Streptophyta</taxon>
        <taxon>Embryophyta</taxon>
        <taxon>Tracheophyta</taxon>
        <taxon>Spermatophyta</taxon>
        <taxon>Magnoliopsida</taxon>
        <taxon>eudicotyledons</taxon>
        <taxon>Gunneridae</taxon>
        <taxon>Pentapetalae</taxon>
        <taxon>rosids</taxon>
        <taxon>fabids</taxon>
        <taxon>Fabales</taxon>
        <taxon>Fabaceae</taxon>
        <taxon>Caesalpinioideae</taxon>
        <taxon>mimosoid clade</taxon>
        <taxon>Acacieae</taxon>
        <taxon>Acacia</taxon>
    </lineage>
</organism>
<dbReference type="EMBL" id="JAWXYG010000009">
    <property type="protein sequence ID" value="KAK4262970.1"/>
    <property type="molecule type" value="Genomic_DNA"/>
</dbReference>
<feature type="repeat" description="PPR" evidence="2">
    <location>
        <begin position="195"/>
        <end position="229"/>
    </location>
</feature>
<dbReference type="PROSITE" id="PS51375">
    <property type="entry name" value="PPR"/>
    <property type="match status" value="4"/>
</dbReference>
<dbReference type="Proteomes" id="UP001293593">
    <property type="component" value="Unassembled WGS sequence"/>
</dbReference>
<dbReference type="InterPro" id="IPR002885">
    <property type="entry name" value="PPR_rpt"/>
</dbReference>
<evidence type="ECO:0000313" key="3">
    <source>
        <dbReference type="EMBL" id="KAK4262970.1"/>
    </source>
</evidence>
<evidence type="ECO:0000256" key="2">
    <source>
        <dbReference type="PROSITE-ProRule" id="PRU00708"/>
    </source>
</evidence>
<dbReference type="Pfam" id="PF20431">
    <property type="entry name" value="E_motif"/>
    <property type="match status" value="1"/>
</dbReference>
<dbReference type="GO" id="GO:0003723">
    <property type="term" value="F:RNA binding"/>
    <property type="evidence" value="ECO:0007669"/>
    <property type="project" value="InterPro"/>
</dbReference>
<dbReference type="InterPro" id="IPR046960">
    <property type="entry name" value="PPR_At4g14850-like_plant"/>
</dbReference>
<feature type="repeat" description="PPR" evidence="2">
    <location>
        <begin position="296"/>
        <end position="330"/>
    </location>
</feature>
<feature type="repeat" description="PPR" evidence="2">
    <location>
        <begin position="94"/>
        <end position="128"/>
    </location>
</feature>
<keyword evidence="1" id="KW-0677">Repeat</keyword>